<dbReference type="InterPro" id="IPR001353">
    <property type="entry name" value="Proteasome_sua/b"/>
</dbReference>
<name>A0A1X3DGA0_9NEIS</name>
<protein>
    <submittedName>
        <fullName evidence="1">Peptidase</fullName>
    </submittedName>
</protein>
<accession>A0A1X3DGA0</accession>
<dbReference type="STRING" id="194197.BWD09_00225"/>
<dbReference type="PIRSF" id="PIRSF009120">
    <property type="entry name" value="UCP009120_prtse"/>
    <property type="match status" value="1"/>
</dbReference>
<dbReference type="GO" id="GO:0005839">
    <property type="term" value="C:proteasome core complex"/>
    <property type="evidence" value="ECO:0007669"/>
    <property type="project" value="InterPro"/>
</dbReference>
<comment type="caution">
    <text evidence="1">The sequence shown here is derived from an EMBL/GenBank/DDBJ whole genome shotgun (WGS) entry which is preliminary data.</text>
</comment>
<dbReference type="Proteomes" id="UP000193118">
    <property type="component" value="Unassembled WGS sequence"/>
</dbReference>
<sequence>MTYCVALRLQDGMVFAGDTRTNAGIDHISTFKKLYTFGKDGERSIMLLTSGNLATSQAVVKMLENGILQGTEPNLLDVPTLFDAAQLVGDLVSKVARTTQTRAYTQEGFGSNFLLGGQIKGQQTELYHIYSEGNCINATEDTPYLQIGEAKYGKPILDRSLNYRSSLEDAVRAVLVSFDSTIRSNLSVGFPIDLIVYRNDTYTMPAGIRVTENEPYMNNIRSQWSAGLKAILQQFEEPPADYFR</sequence>
<proteinExistence type="predicted"/>
<dbReference type="InterPro" id="IPR016545">
    <property type="entry name" value="UCP009120_prtse"/>
</dbReference>
<evidence type="ECO:0000313" key="1">
    <source>
        <dbReference type="EMBL" id="OSI18734.1"/>
    </source>
</evidence>
<keyword evidence="2" id="KW-1185">Reference proteome</keyword>
<dbReference type="EMBL" id="MTBO01000001">
    <property type="protein sequence ID" value="OSI18734.1"/>
    <property type="molecule type" value="Genomic_DNA"/>
</dbReference>
<dbReference type="RefSeq" id="WP_085364745.1">
    <property type="nucleotide sequence ID" value="NZ_CAUJPZ010000009.1"/>
</dbReference>
<dbReference type="OrthoDB" id="9786336at2"/>
<reference evidence="2" key="1">
    <citation type="submission" date="2017-01" db="EMBL/GenBank/DDBJ databases">
        <authorList>
            <person name="Wolfgang W.J."/>
            <person name="Cole J."/>
            <person name="Wroblewski D."/>
            <person name="Mcginnis J."/>
            <person name="Musser K.A."/>
        </authorList>
    </citation>
    <scope>NUCLEOTIDE SEQUENCE [LARGE SCALE GENOMIC DNA]</scope>
    <source>
        <strain evidence="2">DSM 19151</strain>
    </source>
</reference>
<evidence type="ECO:0000313" key="2">
    <source>
        <dbReference type="Proteomes" id="UP000193118"/>
    </source>
</evidence>
<dbReference type="GeneID" id="94580687"/>
<gene>
    <name evidence="1" type="ORF">BWD09_00225</name>
</gene>
<dbReference type="GO" id="GO:0051603">
    <property type="term" value="P:proteolysis involved in protein catabolic process"/>
    <property type="evidence" value="ECO:0007669"/>
    <property type="project" value="InterPro"/>
</dbReference>
<dbReference type="AlphaFoldDB" id="A0A1X3DGA0"/>
<dbReference type="InterPro" id="IPR029055">
    <property type="entry name" value="Ntn_hydrolases_N"/>
</dbReference>
<dbReference type="Pfam" id="PF00227">
    <property type="entry name" value="Proteasome"/>
    <property type="match status" value="1"/>
</dbReference>
<organism evidence="1 2">
    <name type="scientific">Neisseria dentiae</name>
    <dbReference type="NCBI Taxonomy" id="194197"/>
    <lineage>
        <taxon>Bacteria</taxon>
        <taxon>Pseudomonadati</taxon>
        <taxon>Pseudomonadota</taxon>
        <taxon>Betaproteobacteria</taxon>
        <taxon>Neisseriales</taxon>
        <taxon>Neisseriaceae</taxon>
        <taxon>Neisseria</taxon>
    </lineage>
</organism>
<dbReference type="SUPFAM" id="SSF56235">
    <property type="entry name" value="N-terminal nucleophile aminohydrolases (Ntn hydrolases)"/>
    <property type="match status" value="1"/>
</dbReference>
<dbReference type="Gene3D" id="3.60.20.10">
    <property type="entry name" value="Glutamine Phosphoribosylpyrophosphate, subunit 1, domain 1"/>
    <property type="match status" value="1"/>
</dbReference>